<protein>
    <submittedName>
        <fullName evidence="2">Uncharacterized protein</fullName>
    </submittedName>
</protein>
<gene>
    <name evidence="2" type="ORF">ASPTUDRAFT_40862</name>
</gene>
<dbReference type="VEuPathDB" id="FungiDB:ASPTUDRAFT_40862"/>
<evidence type="ECO:0000256" key="1">
    <source>
        <dbReference type="SAM" id="MobiDB-lite"/>
    </source>
</evidence>
<sequence>MSHVSISKSYAVLAGIEGYTRAKRKVRALQEKVDGAKHKLHQRHDGDESRQRGESTITKNEANDAAEQTTSGGNDTHTKRSFDLPFRQKPI</sequence>
<dbReference type="EMBL" id="KV878198">
    <property type="protein sequence ID" value="OJI84821.1"/>
    <property type="molecule type" value="Genomic_DNA"/>
</dbReference>
<dbReference type="STRING" id="767770.A0A1L9N6D7"/>
<feature type="compositionally biased region" description="Polar residues" evidence="1">
    <location>
        <begin position="54"/>
        <end position="75"/>
    </location>
</feature>
<dbReference type="AlphaFoldDB" id="A0A1L9N6D7"/>
<dbReference type="OrthoDB" id="7344096at2759"/>
<keyword evidence="3" id="KW-1185">Reference proteome</keyword>
<reference evidence="3" key="1">
    <citation type="journal article" date="2017" name="Genome Biol.">
        <title>Comparative genomics reveals high biological diversity and specific adaptations in the industrially and medically important fungal genus Aspergillus.</title>
        <authorList>
            <person name="de Vries R.P."/>
            <person name="Riley R."/>
            <person name="Wiebenga A."/>
            <person name="Aguilar-Osorio G."/>
            <person name="Amillis S."/>
            <person name="Uchima C.A."/>
            <person name="Anderluh G."/>
            <person name="Asadollahi M."/>
            <person name="Askin M."/>
            <person name="Barry K."/>
            <person name="Battaglia E."/>
            <person name="Bayram O."/>
            <person name="Benocci T."/>
            <person name="Braus-Stromeyer S.A."/>
            <person name="Caldana C."/>
            <person name="Canovas D."/>
            <person name="Cerqueira G.C."/>
            <person name="Chen F."/>
            <person name="Chen W."/>
            <person name="Choi C."/>
            <person name="Clum A."/>
            <person name="Dos Santos R.A."/>
            <person name="Damasio A.R."/>
            <person name="Diallinas G."/>
            <person name="Emri T."/>
            <person name="Fekete E."/>
            <person name="Flipphi M."/>
            <person name="Freyberg S."/>
            <person name="Gallo A."/>
            <person name="Gournas C."/>
            <person name="Habgood R."/>
            <person name="Hainaut M."/>
            <person name="Harispe M.L."/>
            <person name="Henrissat B."/>
            <person name="Hilden K.S."/>
            <person name="Hope R."/>
            <person name="Hossain A."/>
            <person name="Karabika E."/>
            <person name="Karaffa L."/>
            <person name="Karanyi Z."/>
            <person name="Krasevec N."/>
            <person name="Kuo A."/>
            <person name="Kusch H."/>
            <person name="LaButti K."/>
            <person name="Lagendijk E.L."/>
            <person name="Lapidus A."/>
            <person name="Levasseur A."/>
            <person name="Lindquist E."/>
            <person name="Lipzen A."/>
            <person name="Logrieco A.F."/>
            <person name="MacCabe A."/>
            <person name="Maekelae M.R."/>
            <person name="Malavazi I."/>
            <person name="Melin P."/>
            <person name="Meyer V."/>
            <person name="Mielnichuk N."/>
            <person name="Miskei M."/>
            <person name="Molnar A.P."/>
            <person name="Mule G."/>
            <person name="Ngan C.Y."/>
            <person name="Orejas M."/>
            <person name="Orosz E."/>
            <person name="Ouedraogo J.P."/>
            <person name="Overkamp K.M."/>
            <person name="Park H.-S."/>
            <person name="Perrone G."/>
            <person name="Piumi F."/>
            <person name="Punt P.J."/>
            <person name="Ram A.F."/>
            <person name="Ramon A."/>
            <person name="Rauscher S."/>
            <person name="Record E."/>
            <person name="Riano-Pachon D.M."/>
            <person name="Robert V."/>
            <person name="Roehrig J."/>
            <person name="Ruller R."/>
            <person name="Salamov A."/>
            <person name="Salih N.S."/>
            <person name="Samson R.A."/>
            <person name="Sandor E."/>
            <person name="Sanguinetti M."/>
            <person name="Schuetze T."/>
            <person name="Sepcic K."/>
            <person name="Shelest E."/>
            <person name="Sherlock G."/>
            <person name="Sophianopoulou V."/>
            <person name="Squina F.M."/>
            <person name="Sun H."/>
            <person name="Susca A."/>
            <person name="Todd R.B."/>
            <person name="Tsang A."/>
            <person name="Unkles S.E."/>
            <person name="van de Wiele N."/>
            <person name="van Rossen-Uffink D."/>
            <person name="Oliveira J.V."/>
            <person name="Vesth T.C."/>
            <person name="Visser J."/>
            <person name="Yu J.-H."/>
            <person name="Zhou M."/>
            <person name="Andersen M.R."/>
            <person name="Archer D.B."/>
            <person name="Baker S.E."/>
            <person name="Benoit I."/>
            <person name="Brakhage A.A."/>
            <person name="Braus G.H."/>
            <person name="Fischer R."/>
            <person name="Frisvad J.C."/>
            <person name="Goldman G.H."/>
            <person name="Houbraken J."/>
            <person name="Oakley B."/>
            <person name="Pocsi I."/>
            <person name="Scazzocchio C."/>
            <person name="Seiboth B."/>
            <person name="vanKuyk P.A."/>
            <person name="Wortman J."/>
            <person name="Dyer P.S."/>
            <person name="Grigoriev I.V."/>
        </authorList>
    </citation>
    <scope>NUCLEOTIDE SEQUENCE [LARGE SCALE GENOMIC DNA]</scope>
    <source>
        <strain evidence="3">CBS 134.48</strain>
    </source>
</reference>
<dbReference type="Proteomes" id="UP000184304">
    <property type="component" value="Unassembled WGS sequence"/>
</dbReference>
<accession>A0A1L9N6D7</accession>
<evidence type="ECO:0000313" key="2">
    <source>
        <dbReference type="EMBL" id="OJI84821.1"/>
    </source>
</evidence>
<evidence type="ECO:0000313" key="3">
    <source>
        <dbReference type="Proteomes" id="UP000184304"/>
    </source>
</evidence>
<proteinExistence type="predicted"/>
<feature type="compositionally biased region" description="Basic and acidic residues" evidence="1">
    <location>
        <begin position="30"/>
        <end position="53"/>
    </location>
</feature>
<organism evidence="2 3">
    <name type="scientific">Aspergillus tubingensis (strain CBS 134.48)</name>
    <dbReference type="NCBI Taxonomy" id="767770"/>
    <lineage>
        <taxon>Eukaryota</taxon>
        <taxon>Fungi</taxon>
        <taxon>Dikarya</taxon>
        <taxon>Ascomycota</taxon>
        <taxon>Pezizomycotina</taxon>
        <taxon>Eurotiomycetes</taxon>
        <taxon>Eurotiomycetidae</taxon>
        <taxon>Eurotiales</taxon>
        <taxon>Aspergillaceae</taxon>
        <taxon>Aspergillus</taxon>
        <taxon>Aspergillus subgen. Circumdati</taxon>
    </lineage>
</organism>
<feature type="region of interest" description="Disordered" evidence="1">
    <location>
        <begin position="30"/>
        <end position="91"/>
    </location>
</feature>
<name>A0A1L9N6D7_ASPTC</name>